<keyword evidence="5" id="KW-1133">Transmembrane helix</keyword>
<comment type="similarity">
    <text evidence="2">Belongs to the MLO family.</text>
</comment>
<evidence type="ECO:0000256" key="3">
    <source>
        <dbReference type="ARBA" id="ARBA00022692"/>
    </source>
</evidence>
<reference evidence="9" key="2">
    <citation type="journal article" date="2022" name="Hortic Res">
        <title>The genome of Dioscorea zingiberensis sheds light on the biosynthesis, origin and evolution of the medicinally important diosgenin saponins.</title>
        <authorList>
            <person name="Li Y."/>
            <person name="Tan C."/>
            <person name="Li Z."/>
            <person name="Guo J."/>
            <person name="Li S."/>
            <person name="Chen X."/>
            <person name="Wang C."/>
            <person name="Dai X."/>
            <person name="Yang H."/>
            <person name="Song W."/>
            <person name="Hou L."/>
            <person name="Xu J."/>
            <person name="Tong Z."/>
            <person name="Xu A."/>
            <person name="Yuan X."/>
            <person name="Wang W."/>
            <person name="Yang Q."/>
            <person name="Chen L."/>
            <person name="Sun Z."/>
            <person name="Wang K."/>
            <person name="Pan B."/>
            <person name="Chen J."/>
            <person name="Bao Y."/>
            <person name="Liu F."/>
            <person name="Qi X."/>
            <person name="Gang D.R."/>
            <person name="Wen J."/>
            <person name="Li J."/>
        </authorList>
    </citation>
    <scope>NUCLEOTIDE SEQUENCE</scope>
    <source>
        <strain evidence="9">Dzin_1.0</strain>
    </source>
</reference>
<accession>A0A9D5CSJ1</accession>
<keyword evidence="7" id="KW-0568">Pathogenesis-related protein</keyword>
<dbReference type="Pfam" id="PF13087">
    <property type="entry name" value="AAA_12"/>
    <property type="match status" value="1"/>
</dbReference>
<evidence type="ECO:0000256" key="5">
    <source>
        <dbReference type="ARBA" id="ARBA00022989"/>
    </source>
</evidence>
<evidence type="ECO:0000256" key="6">
    <source>
        <dbReference type="ARBA" id="ARBA00023136"/>
    </source>
</evidence>
<organism evidence="9 10">
    <name type="scientific">Dioscorea zingiberensis</name>
    <dbReference type="NCBI Taxonomy" id="325984"/>
    <lineage>
        <taxon>Eukaryota</taxon>
        <taxon>Viridiplantae</taxon>
        <taxon>Streptophyta</taxon>
        <taxon>Embryophyta</taxon>
        <taxon>Tracheophyta</taxon>
        <taxon>Spermatophyta</taxon>
        <taxon>Magnoliopsida</taxon>
        <taxon>Liliopsida</taxon>
        <taxon>Dioscoreales</taxon>
        <taxon>Dioscoreaceae</taxon>
        <taxon>Dioscorea</taxon>
    </lineage>
</organism>
<dbReference type="GO" id="GO:0016020">
    <property type="term" value="C:membrane"/>
    <property type="evidence" value="ECO:0007669"/>
    <property type="project" value="UniProtKB-SubCell"/>
</dbReference>
<evidence type="ECO:0000256" key="7">
    <source>
        <dbReference type="ARBA" id="ARBA00023265"/>
    </source>
</evidence>
<dbReference type="Gene3D" id="3.40.50.300">
    <property type="entry name" value="P-loop containing nucleotide triphosphate hydrolases"/>
    <property type="match status" value="1"/>
</dbReference>
<sequence length="134" mass="15275">MEHSDNSFIRKLRLPSIYSFQGREKDFIILSCVRSNEHQRLMAGKEQSLENTPAWPFAGWFTKRQKIALRTAIEKLKEELMVLGFISILLGVTQSTISNICVPIRVENTMLPCHIKEKSTLTFDGVPNHCAAKV</sequence>
<proteinExistence type="inferred from homology"/>
<evidence type="ECO:0000259" key="8">
    <source>
        <dbReference type="Pfam" id="PF13087"/>
    </source>
</evidence>
<evidence type="ECO:0000256" key="1">
    <source>
        <dbReference type="ARBA" id="ARBA00004141"/>
    </source>
</evidence>
<dbReference type="AlphaFoldDB" id="A0A9D5CSJ1"/>
<dbReference type="Proteomes" id="UP001085076">
    <property type="component" value="Miscellaneous, Linkage group lg03"/>
</dbReference>
<gene>
    <name evidence="9" type="ORF">J5N97_013593</name>
</gene>
<comment type="caution">
    <text evidence="9">The sequence shown here is derived from an EMBL/GenBank/DDBJ whole genome shotgun (WGS) entry which is preliminary data.</text>
</comment>
<keyword evidence="6" id="KW-0472">Membrane</keyword>
<dbReference type="InterPro" id="IPR027417">
    <property type="entry name" value="P-loop_NTPase"/>
</dbReference>
<name>A0A9D5CSJ1_9LILI</name>
<evidence type="ECO:0000313" key="10">
    <source>
        <dbReference type="Proteomes" id="UP001085076"/>
    </source>
</evidence>
<evidence type="ECO:0000313" key="9">
    <source>
        <dbReference type="EMBL" id="KAJ0978119.1"/>
    </source>
</evidence>
<dbReference type="InterPro" id="IPR004326">
    <property type="entry name" value="Mlo"/>
</dbReference>
<dbReference type="Pfam" id="PF03094">
    <property type="entry name" value="Mlo"/>
    <property type="match status" value="1"/>
</dbReference>
<keyword evidence="4" id="KW-0611">Plant defense</keyword>
<dbReference type="EMBL" id="JAGGNH010000003">
    <property type="protein sequence ID" value="KAJ0978119.1"/>
    <property type="molecule type" value="Genomic_DNA"/>
</dbReference>
<keyword evidence="10" id="KW-1185">Reference proteome</keyword>
<dbReference type="InterPro" id="IPR041679">
    <property type="entry name" value="DNA2/NAM7-like_C"/>
</dbReference>
<dbReference type="OrthoDB" id="692110at2759"/>
<comment type="subcellular location">
    <subcellularLocation>
        <location evidence="1">Membrane</location>
        <topology evidence="1">Multi-pass membrane protein</topology>
    </subcellularLocation>
</comment>
<dbReference type="PANTHER" id="PTHR31942">
    <property type="entry name" value="MLO-LIKE PROTEIN 1"/>
    <property type="match status" value="1"/>
</dbReference>
<feature type="domain" description="DNA2/NAM7 helicase-like C-terminal" evidence="8">
    <location>
        <begin position="12"/>
        <end position="46"/>
    </location>
</feature>
<dbReference type="PANTHER" id="PTHR31942:SF89">
    <property type="entry name" value="MLO-LIKE PROTEIN 3"/>
    <property type="match status" value="1"/>
</dbReference>
<keyword evidence="3" id="KW-0812">Transmembrane</keyword>
<dbReference type="GO" id="GO:0006952">
    <property type="term" value="P:defense response"/>
    <property type="evidence" value="ECO:0007669"/>
    <property type="project" value="UniProtKB-KW"/>
</dbReference>
<evidence type="ECO:0000256" key="2">
    <source>
        <dbReference type="ARBA" id="ARBA00006574"/>
    </source>
</evidence>
<protein>
    <recommendedName>
        <fullName evidence="8">DNA2/NAM7 helicase-like C-terminal domain-containing protein</fullName>
    </recommendedName>
</protein>
<evidence type="ECO:0000256" key="4">
    <source>
        <dbReference type="ARBA" id="ARBA00022821"/>
    </source>
</evidence>
<reference evidence="9" key="1">
    <citation type="submission" date="2021-03" db="EMBL/GenBank/DDBJ databases">
        <authorList>
            <person name="Li Z."/>
            <person name="Yang C."/>
        </authorList>
    </citation>
    <scope>NUCLEOTIDE SEQUENCE</scope>
    <source>
        <strain evidence="9">Dzin_1.0</strain>
        <tissue evidence="9">Leaf</tissue>
    </source>
</reference>